<comment type="caution">
    <text evidence="3">The sequence shown here is derived from an EMBL/GenBank/DDBJ whole genome shotgun (WGS) entry which is preliminary data.</text>
</comment>
<dbReference type="RefSeq" id="WP_209984175.1">
    <property type="nucleotide sequence ID" value="NZ_JAGINO010000013.1"/>
</dbReference>
<evidence type="ECO:0000259" key="2">
    <source>
        <dbReference type="Pfam" id="PF10686"/>
    </source>
</evidence>
<dbReference type="InterPro" id="IPR019627">
    <property type="entry name" value="YAcAr"/>
</dbReference>
<feature type="domain" description="YspA cpYpsA-related SLOG" evidence="2">
    <location>
        <begin position="232"/>
        <end position="292"/>
    </location>
</feature>
<reference evidence="3 4" key="1">
    <citation type="submission" date="2023-07" db="EMBL/GenBank/DDBJ databases">
        <title>Genomic Encyclopedia of Type Strains, Phase IV (KMG-IV): sequencing the most valuable type-strain genomes for metagenomic binning, comparative biology and taxonomic classification.</title>
        <authorList>
            <person name="Goeker M."/>
        </authorList>
    </citation>
    <scope>NUCLEOTIDE SEQUENCE [LARGE SCALE GENOMIC DNA]</scope>
    <source>
        <strain evidence="3 4">DSM 19922</strain>
    </source>
</reference>
<keyword evidence="4" id="KW-1185">Reference proteome</keyword>
<evidence type="ECO:0000313" key="3">
    <source>
        <dbReference type="EMBL" id="MDQ0537032.1"/>
    </source>
</evidence>
<protein>
    <recommendedName>
        <fullName evidence="2">YspA cpYpsA-related SLOG domain-containing protein</fullName>
    </recommendedName>
</protein>
<accession>A0ABU0MUA2</accession>
<dbReference type="Proteomes" id="UP001244552">
    <property type="component" value="Unassembled WGS sequence"/>
</dbReference>
<dbReference type="Pfam" id="PF10686">
    <property type="entry name" value="YAcAr"/>
    <property type="match status" value="1"/>
</dbReference>
<proteinExistence type="predicted"/>
<dbReference type="EMBL" id="JAUSVU010000036">
    <property type="protein sequence ID" value="MDQ0537032.1"/>
    <property type="molecule type" value="Genomic_DNA"/>
</dbReference>
<name>A0ABU0MUA2_9PROT</name>
<gene>
    <name evidence="3" type="ORF">QO018_005931</name>
</gene>
<feature type="region of interest" description="Disordered" evidence="1">
    <location>
        <begin position="1"/>
        <end position="30"/>
    </location>
</feature>
<evidence type="ECO:0000256" key="1">
    <source>
        <dbReference type="SAM" id="MobiDB-lite"/>
    </source>
</evidence>
<organism evidence="3 4">
    <name type="scientific">Azospirillum picis</name>
    <dbReference type="NCBI Taxonomy" id="488438"/>
    <lineage>
        <taxon>Bacteria</taxon>
        <taxon>Pseudomonadati</taxon>
        <taxon>Pseudomonadota</taxon>
        <taxon>Alphaproteobacteria</taxon>
        <taxon>Rhodospirillales</taxon>
        <taxon>Azospirillaceae</taxon>
        <taxon>Azospirillum</taxon>
    </lineage>
</organism>
<sequence>MHTTPTPAATTAHPGQPARDPVAAYRAARAQAHAAQRASNAAIAAALRPTLAPSDEAWSEDDVRAQAEEAVQALAQPFLDQGAAFGQDADGAFDPERALLPAAGILGALCHALYRQLEFTDQRIDRLARSLRDLLDEEGSQPVSEVASRRLERVQHQISQTEAVRELARAAAIGAATAYSRITGDVYAHRSSFNQPVPQVTAARVVACHWQEAQAARQAAEESRRRDGYQLLVLGGENVDEAALTTALERALAQHPDRLVLRTGNRRGVQALAARWALEHGVPCIIHSPRWQARGRAAGFERNDAMVQVAGTGCGRMILIADREDAGSRHLAACGLRHGLRVWCIAEHRLLDAQDVAFCPAPAPQP</sequence>
<evidence type="ECO:0000313" key="4">
    <source>
        <dbReference type="Proteomes" id="UP001244552"/>
    </source>
</evidence>